<evidence type="ECO:0000313" key="2">
    <source>
        <dbReference type="EMBL" id="CEG19323.1"/>
    </source>
</evidence>
<evidence type="ECO:0000256" key="1">
    <source>
        <dbReference type="SAM" id="MobiDB-lite"/>
    </source>
</evidence>
<feature type="region of interest" description="Disordered" evidence="1">
    <location>
        <begin position="1"/>
        <end position="26"/>
    </location>
</feature>
<accession>A0A0P1A3B0</accession>
<keyword evidence="3" id="KW-1185">Reference proteome</keyword>
<protein>
    <submittedName>
        <fullName evidence="2">Uncharacterized protein</fullName>
    </submittedName>
</protein>
<dbReference type="Proteomes" id="UP000054845">
    <property type="component" value="Unassembled WGS sequence"/>
</dbReference>
<dbReference type="AlphaFoldDB" id="A0A0P1A3B0"/>
<proteinExistence type="predicted"/>
<organism evidence="2 3">
    <name type="scientific">Ceraceosorus bombacis</name>
    <dbReference type="NCBI Taxonomy" id="401625"/>
    <lineage>
        <taxon>Eukaryota</taxon>
        <taxon>Fungi</taxon>
        <taxon>Dikarya</taxon>
        <taxon>Basidiomycota</taxon>
        <taxon>Ustilaginomycotina</taxon>
        <taxon>Exobasidiomycetes</taxon>
        <taxon>Ceraceosorales</taxon>
        <taxon>Ceraceosoraceae</taxon>
        <taxon>Ceraceosorus</taxon>
    </lineage>
</organism>
<name>A0A0P1A3B0_9BASI</name>
<sequence length="67" mass="7163">MPADRGNPQEKKGSIGPHASHHVAMGKTHDLAFHSLTFRSSRTSGSQVDVRVVDLASSPTYGPGFFV</sequence>
<reference evidence="2 3" key="1">
    <citation type="submission" date="2014-09" db="EMBL/GenBank/DDBJ databases">
        <authorList>
            <person name="Magalhaes I.L.F."/>
            <person name="Oliveira U."/>
            <person name="Santos F.R."/>
            <person name="Vidigal T.H.D.A."/>
            <person name="Brescovit A.D."/>
            <person name="Santos A.J."/>
        </authorList>
    </citation>
    <scope>NUCLEOTIDE SEQUENCE [LARGE SCALE GENOMIC DNA]</scope>
</reference>
<evidence type="ECO:0000313" key="3">
    <source>
        <dbReference type="Proteomes" id="UP000054845"/>
    </source>
</evidence>
<dbReference type="EMBL" id="CCYA01000105">
    <property type="protein sequence ID" value="CEG19323.1"/>
    <property type="molecule type" value="Genomic_DNA"/>
</dbReference>